<gene>
    <name evidence="3" type="ORF">S01H4_12000</name>
</gene>
<evidence type="ECO:0000259" key="2">
    <source>
        <dbReference type="Pfam" id="PF13476"/>
    </source>
</evidence>
<sequence length="269" mass="31264">SALLDAITWAIWGQARKTSNTSKPDAGLLHLGQTTMLVILDFECNRQTYRVKREYFKTYGKPLAQLEFGIFKEDAITLIPLTDKTIRKTQEKIIQTIHLDYDAFVNTAFLRQGHSNEFSQKSPKDRKAILGTILGLDQYEVVRKLAMEKVRQAVNKKNTLSAFHEKMLEQLAKKPQLTQSKKELLEKENQLLARAKELTKKTTTLQAQEKAIQQEQKQSEILTLTLGQQQKELNRIIEQLLETKKLWKKVHHEKMRAKKYPELLEKNHN</sequence>
<protein>
    <recommendedName>
        <fullName evidence="2">Rad50/SbcC-type AAA domain-containing protein</fullName>
    </recommendedName>
</protein>
<dbReference type="InterPro" id="IPR027417">
    <property type="entry name" value="P-loop_NTPase"/>
</dbReference>
<feature type="domain" description="Rad50/SbcC-type AAA" evidence="2">
    <location>
        <begin position="1"/>
        <end position="190"/>
    </location>
</feature>
<dbReference type="Gene3D" id="3.40.50.300">
    <property type="entry name" value="P-loop containing nucleotide triphosphate hydrolases"/>
    <property type="match status" value="1"/>
</dbReference>
<dbReference type="PANTHER" id="PTHR32114">
    <property type="entry name" value="ABC TRANSPORTER ABCH.3"/>
    <property type="match status" value="1"/>
</dbReference>
<dbReference type="PANTHER" id="PTHR32114:SF2">
    <property type="entry name" value="ABC TRANSPORTER ABCH.3"/>
    <property type="match status" value="1"/>
</dbReference>
<accession>X0ZNI2</accession>
<reference evidence="3" key="1">
    <citation type="journal article" date="2014" name="Front. Microbiol.">
        <title>High frequency of phylogenetically diverse reductive dehalogenase-homologous genes in deep subseafloor sedimentary metagenomes.</title>
        <authorList>
            <person name="Kawai M."/>
            <person name="Futagami T."/>
            <person name="Toyoda A."/>
            <person name="Takaki Y."/>
            <person name="Nishi S."/>
            <person name="Hori S."/>
            <person name="Arai W."/>
            <person name="Tsubouchi T."/>
            <person name="Morono Y."/>
            <person name="Uchiyama I."/>
            <person name="Ito T."/>
            <person name="Fujiyama A."/>
            <person name="Inagaki F."/>
            <person name="Takami H."/>
        </authorList>
    </citation>
    <scope>NUCLEOTIDE SEQUENCE</scope>
    <source>
        <strain evidence="3">Expedition CK06-06</strain>
    </source>
</reference>
<comment type="caution">
    <text evidence="3">The sequence shown here is derived from an EMBL/GenBank/DDBJ whole genome shotgun (WGS) entry which is preliminary data.</text>
</comment>
<dbReference type="AlphaFoldDB" id="X0ZNI2"/>
<proteinExistence type="predicted"/>
<feature type="coiled-coil region" evidence="1">
    <location>
        <begin position="181"/>
        <end position="225"/>
    </location>
</feature>
<feature type="non-terminal residue" evidence="3">
    <location>
        <position position="1"/>
    </location>
</feature>
<keyword evidence="1" id="KW-0175">Coiled coil</keyword>
<evidence type="ECO:0000256" key="1">
    <source>
        <dbReference type="SAM" id="Coils"/>
    </source>
</evidence>
<dbReference type="EMBL" id="BART01004999">
    <property type="protein sequence ID" value="GAG59622.1"/>
    <property type="molecule type" value="Genomic_DNA"/>
</dbReference>
<evidence type="ECO:0000313" key="3">
    <source>
        <dbReference type="EMBL" id="GAG59622.1"/>
    </source>
</evidence>
<organism evidence="3">
    <name type="scientific">marine sediment metagenome</name>
    <dbReference type="NCBI Taxonomy" id="412755"/>
    <lineage>
        <taxon>unclassified sequences</taxon>
        <taxon>metagenomes</taxon>
        <taxon>ecological metagenomes</taxon>
    </lineage>
</organism>
<dbReference type="InterPro" id="IPR038729">
    <property type="entry name" value="Rad50/SbcC_AAA"/>
</dbReference>
<dbReference type="SUPFAM" id="SSF52540">
    <property type="entry name" value="P-loop containing nucleoside triphosphate hydrolases"/>
    <property type="match status" value="1"/>
</dbReference>
<dbReference type="Pfam" id="PF13476">
    <property type="entry name" value="AAA_23"/>
    <property type="match status" value="1"/>
</dbReference>
<name>X0ZNI2_9ZZZZ</name>